<dbReference type="PANTHER" id="PTHR33841">
    <property type="entry name" value="DNA METHYLTRANSFERASE YEEA-RELATED"/>
    <property type="match status" value="1"/>
</dbReference>
<keyword evidence="9" id="KW-1185">Reference proteome</keyword>
<dbReference type="EMBL" id="JBHSQH010000009">
    <property type="protein sequence ID" value="MFC5973962.1"/>
    <property type="molecule type" value="Genomic_DNA"/>
</dbReference>
<feature type="compositionally biased region" description="Basic and acidic residues" evidence="6">
    <location>
        <begin position="973"/>
        <end position="985"/>
    </location>
</feature>
<dbReference type="NCBIfam" id="NF033452">
    <property type="entry name" value="BREX_1_MTaseX"/>
    <property type="match status" value="1"/>
</dbReference>
<evidence type="ECO:0000256" key="4">
    <source>
        <dbReference type="ARBA" id="ARBA00022691"/>
    </source>
</evidence>
<feature type="compositionally biased region" description="Polar residues" evidence="6">
    <location>
        <begin position="1"/>
        <end position="10"/>
    </location>
</feature>
<evidence type="ECO:0000256" key="2">
    <source>
        <dbReference type="ARBA" id="ARBA00022603"/>
    </source>
</evidence>
<dbReference type="GO" id="GO:0032259">
    <property type="term" value="P:methylation"/>
    <property type="evidence" value="ECO:0007669"/>
    <property type="project" value="UniProtKB-KW"/>
</dbReference>
<feature type="region of interest" description="Disordered" evidence="6">
    <location>
        <begin position="973"/>
        <end position="994"/>
    </location>
</feature>
<dbReference type="InterPro" id="IPR029063">
    <property type="entry name" value="SAM-dependent_MTases_sf"/>
</dbReference>
<evidence type="ECO:0000256" key="6">
    <source>
        <dbReference type="SAM" id="MobiDB-lite"/>
    </source>
</evidence>
<dbReference type="InterPro" id="IPR047939">
    <property type="entry name" value="BREX_1_PglX"/>
</dbReference>
<accession>A0ABD5RTL0</accession>
<sequence>MEGDSLSQRKAQLDKAEREHLEDVVEDLRERVEDNVRFQLTQKGLDDEPENVDGLDEDTQQLVEAIELEAVDGHTWDEAFERYITGVGYTIVNRLAALRCMEVRDFIDEEVTVFKENGLTPAAETLVHEEFLLEDEAILEAYHNACDELADEIEILFDRSSAYSLIDPDDNTFEELCGMLNEVLDEVWRADDVLGWVYEYYNTKLLDDLRRKGDRVGLDPEDVPPANQFYTPHWVVRMLTDNSLGKLYLEHTGELRDVVEAQEGFSPDERKNRPLSPNESPNIADFCTYLVPSEEEGEPTDFEHPKELRVIDPACGSGHFLLYAFDVLERIWRAETDLPHEEVPREILKHNLYGVDLDMRACQLAAFNLYLKGRTRTEAEGAHGFNMPEVGIVCADSSVADIDGVETVFDEVASDDQKVEDALRRILEAFEEVHGLGSLLDVRGTLGDLFEDDSDVGGVQITLTDDPTESHTLGQVLHSLREAVDEHRDSDSFLAQDLRSFVRLLDILAQDYDVTLMNPPYGSRNRMPSSIKKYIESHYNYPTEFYINFFEIADNLTSRNGRIGMLVPQTFMFKRRFREFRTDFLGKLSSFDFLAEFGSSILDNATVRTAGTVIRSSGGTKTTGSFIRLYDLEPAQKERRFTNVISGIEGDIRRYFEIDLNEFSKVPGNSICYSTPDEVRDLHETELKLDAEQAEVSGESAGLARQGIATANDGRFYRYVWETTDFSLFKLIATGGSDVWIVPHVNQVVEWGENGTNIKRFSNTVRTPNEQMYGDEGLTWTYIKQTGRRFGYFPPGRLFSATGYLYVPDNKKSLWQMMAVLNSSLYHSLFLSITTGRHWTAGYVGSIPWYESFSEINELKEASEEQYMLKLIDRLYDPTSPYYVAPALLTGVQNNEFFYNHMYTENIPDLDQMLGVTSPRKSSLSEQSIRIEKDRVNRHSKIEELSENIDKILYDELDISESTREEVHTDIHLRTGNDPTRRTIPESESIDSVPDNFDEQIKDLVHHFAMEAARAEPDGIVPLHGNDKQPDMLGRIVQRFEEIYHEHAEDRLVEVDEVLGDESATEEAYPNLRSFISEDLFDYHVSRMKNTPILWKLTTERLITDSKGEGFACFVDYHCLDSGLLDRLANQYLEPRKAELRERRSAANRRRRDDSLSTSEQAEAAEQYERCASGLNQINILEDVIQELGSTDERDFDDDDRQRVDDLAPKVAAFREETRKRVDTLAELREREGEKWFKDTFSDKFWEAVNEWRDEWLDALEELERACEEYAKPVDEPVEAHLADLFDYFNWRLKGSDHYSSTGILFMTYYFEREGAELLDDDGRPFENLTESERLLATLAMGLNNSSIVDSTYLEAMTDGDESVDDLPPLAEFKALAEEIDDRCQFADKRIQSDWSERALSEITTAGYQPNQNHGVEINIKPLADAEIVPMTVDDKVL</sequence>
<evidence type="ECO:0000256" key="5">
    <source>
        <dbReference type="ARBA" id="ARBA00047942"/>
    </source>
</evidence>
<protein>
    <recommendedName>
        <fullName evidence="1">site-specific DNA-methyltransferase (adenine-specific)</fullName>
        <ecNumber evidence="1">2.1.1.72</ecNumber>
    </recommendedName>
</protein>
<evidence type="ECO:0000313" key="9">
    <source>
        <dbReference type="Proteomes" id="UP001596099"/>
    </source>
</evidence>
<dbReference type="InterPro" id="IPR050953">
    <property type="entry name" value="N4_N6_ade-DNA_methylase"/>
</dbReference>
<reference evidence="8 9" key="1">
    <citation type="journal article" date="2019" name="Int. J. Syst. Evol. Microbiol.">
        <title>The Global Catalogue of Microorganisms (GCM) 10K type strain sequencing project: providing services to taxonomists for standard genome sequencing and annotation.</title>
        <authorList>
            <consortium name="The Broad Institute Genomics Platform"/>
            <consortium name="The Broad Institute Genome Sequencing Center for Infectious Disease"/>
            <person name="Wu L."/>
            <person name="Ma J."/>
        </authorList>
    </citation>
    <scope>NUCLEOTIDE SEQUENCE [LARGE SCALE GENOMIC DNA]</scope>
    <source>
        <strain evidence="8 9">CGMCC 1.12543</strain>
    </source>
</reference>
<proteinExistence type="predicted"/>
<dbReference type="SUPFAM" id="SSF53335">
    <property type="entry name" value="S-adenosyl-L-methionine-dependent methyltransferases"/>
    <property type="match status" value="1"/>
</dbReference>
<dbReference type="Proteomes" id="UP001596099">
    <property type="component" value="Unassembled WGS sequence"/>
</dbReference>
<organism evidence="8 9">
    <name type="scientific">Halomarina salina</name>
    <dbReference type="NCBI Taxonomy" id="1872699"/>
    <lineage>
        <taxon>Archaea</taxon>
        <taxon>Methanobacteriati</taxon>
        <taxon>Methanobacteriota</taxon>
        <taxon>Stenosarchaea group</taxon>
        <taxon>Halobacteria</taxon>
        <taxon>Halobacteriales</taxon>
        <taxon>Natronomonadaceae</taxon>
        <taxon>Halomarina</taxon>
    </lineage>
</organism>
<comment type="catalytic activity">
    <reaction evidence="5">
        <text>a 2'-deoxyadenosine in DNA + S-adenosyl-L-methionine = an N(6)-methyl-2'-deoxyadenosine in DNA + S-adenosyl-L-homocysteine + H(+)</text>
        <dbReference type="Rhea" id="RHEA:15197"/>
        <dbReference type="Rhea" id="RHEA-COMP:12418"/>
        <dbReference type="Rhea" id="RHEA-COMP:12419"/>
        <dbReference type="ChEBI" id="CHEBI:15378"/>
        <dbReference type="ChEBI" id="CHEBI:57856"/>
        <dbReference type="ChEBI" id="CHEBI:59789"/>
        <dbReference type="ChEBI" id="CHEBI:90615"/>
        <dbReference type="ChEBI" id="CHEBI:90616"/>
        <dbReference type="EC" id="2.1.1.72"/>
    </reaction>
</comment>
<comment type="caution">
    <text evidence="8">The sequence shown here is derived from an EMBL/GenBank/DDBJ whole genome shotgun (WGS) entry which is preliminary data.</text>
</comment>
<dbReference type="InterPro" id="IPR011639">
    <property type="entry name" value="MethylTrfase_TaqI-like_dom"/>
</dbReference>
<dbReference type="EC" id="2.1.1.72" evidence="1"/>
<evidence type="ECO:0000256" key="3">
    <source>
        <dbReference type="ARBA" id="ARBA00022679"/>
    </source>
</evidence>
<dbReference type="PANTHER" id="PTHR33841:SF1">
    <property type="entry name" value="DNA METHYLTRANSFERASE A"/>
    <property type="match status" value="1"/>
</dbReference>
<feature type="compositionally biased region" description="Basic and acidic residues" evidence="6">
    <location>
        <begin position="11"/>
        <end position="20"/>
    </location>
</feature>
<feature type="region of interest" description="Disordered" evidence="6">
    <location>
        <begin position="1"/>
        <end position="20"/>
    </location>
</feature>
<dbReference type="Pfam" id="PF07669">
    <property type="entry name" value="Eco57I"/>
    <property type="match status" value="1"/>
</dbReference>
<dbReference type="NCBIfam" id="NF033454">
    <property type="entry name" value="BREX_5_MTaseX"/>
    <property type="match status" value="1"/>
</dbReference>
<keyword evidence="4" id="KW-0949">S-adenosyl-L-methionine</keyword>
<dbReference type="Gene3D" id="3.40.50.150">
    <property type="entry name" value="Vaccinia Virus protein VP39"/>
    <property type="match status" value="1"/>
</dbReference>
<evidence type="ECO:0000313" key="8">
    <source>
        <dbReference type="EMBL" id="MFC5973962.1"/>
    </source>
</evidence>
<feature type="compositionally biased region" description="Basic and acidic residues" evidence="6">
    <location>
        <begin position="1143"/>
        <end position="1155"/>
    </location>
</feature>
<gene>
    <name evidence="8" type="primary">pglX</name>
    <name evidence="8" type="ORF">ACFPYI_21795</name>
</gene>
<feature type="region of interest" description="Disordered" evidence="6">
    <location>
        <begin position="262"/>
        <end position="281"/>
    </location>
</feature>
<evidence type="ECO:0000259" key="7">
    <source>
        <dbReference type="Pfam" id="PF07669"/>
    </source>
</evidence>
<evidence type="ECO:0000256" key="1">
    <source>
        <dbReference type="ARBA" id="ARBA00011900"/>
    </source>
</evidence>
<name>A0ABD5RTL0_9EURY</name>
<keyword evidence="3 8" id="KW-0808">Transferase</keyword>
<feature type="domain" description="Type II methyltransferase M.TaqI-like" evidence="7">
    <location>
        <begin position="350"/>
        <end position="587"/>
    </location>
</feature>
<dbReference type="GO" id="GO:0009007">
    <property type="term" value="F:site-specific DNA-methyltransferase (adenine-specific) activity"/>
    <property type="evidence" value="ECO:0007669"/>
    <property type="project" value="UniProtKB-EC"/>
</dbReference>
<dbReference type="RefSeq" id="WP_247420975.1">
    <property type="nucleotide sequence ID" value="NZ_JALLGW010000004.1"/>
</dbReference>
<keyword evidence="2 8" id="KW-0489">Methyltransferase</keyword>
<feature type="region of interest" description="Disordered" evidence="6">
    <location>
        <begin position="1143"/>
        <end position="1163"/>
    </location>
</feature>